<comment type="subcellular location">
    <subcellularLocation>
        <location evidence="8">Cytoplasm</location>
    </subcellularLocation>
    <text evidence="8">Localizes to cell poles and nucleoid.</text>
</comment>
<keyword evidence="7 8" id="KW-0131">Cell cycle</keyword>
<dbReference type="InterPro" id="IPR009061">
    <property type="entry name" value="DNA-bd_dom_put_sf"/>
</dbReference>
<sequence length="176" mass="20688">MEMSLKTKDVATKLGVNQKTVQRWIRHFGLKCETNELGHYVISQVVYEQLAVIQEQLNSGKRMSEISLKGVEKKLTTSEQMVSSQHLDERFNRLLFQIDQLDRKIQNKAGEVVEIQMLQHRKEIDEITETLERFDLRLKNLENALNNEADKVIPLKTQQKEIQRSKKRRFASIFSF</sequence>
<feature type="domain" description="HTH merR-type" evidence="9">
    <location>
        <begin position="6"/>
        <end position="67"/>
    </location>
</feature>
<evidence type="ECO:0000256" key="5">
    <source>
        <dbReference type="ARBA" id="ARBA00023054"/>
    </source>
</evidence>
<comment type="caution">
    <text evidence="10">The sequence shown here is derived from an EMBL/GenBank/DDBJ whole genome shotgun (WGS) entry which is preliminary data.</text>
</comment>
<evidence type="ECO:0000256" key="6">
    <source>
        <dbReference type="ARBA" id="ARBA00023125"/>
    </source>
</evidence>
<keyword evidence="5 8" id="KW-0175">Coiled coil</keyword>
<dbReference type="EMBL" id="JAUSUG010000009">
    <property type="protein sequence ID" value="MDQ0255249.1"/>
    <property type="molecule type" value="Genomic_DNA"/>
</dbReference>
<keyword evidence="4 8" id="KW-0749">Sporulation</keyword>
<evidence type="ECO:0000313" key="10">
    <source>
        <dbReference type="EMBL" id="MDQ0255249.1"/>
    </source>
</evidence>
<evidence type="ECO:0000256" key="8">
    <source>
        <dbReference type="HAMAP-Rule" id="MF_01170"/>
    </source>
</evidence>
<evidence type="ECO:0000256" key="2">
    <source>
        <dbReference type="ARBA" id="ARBA00022618"/>
    </source>
</evidence>
<protein>
    <recommendedName>
        <fullName evidence="8">Chromosome-anchoring protein RacA</fullName>
    </recommendedName>
</protein>
<feature type="DNA-binding region" description="H-T-H motif" evidence="8">
    <location>
        <begin position="7"/>
        <end position="27"/>
    </location>
</feature>
<keyword evidence="2 8" id="KW-0132">Cell division</keyword>
<comment type="similarity">
    <text evidence="8">Belongs to the RacA family.</text>
</comment>
<reference evidence="10 11" key="1">
    <citation type="submission" date="2023-07" db="EMBL/GenBank/DDBJ databases">
        <title>Genomic Encyclopedia of Type Strains, Phase IV (KMG-IV): sequencing the most valuable type-strain genomes for metagenomic binning, comparative biology and taxonomic classification.</title>
        <authorList>
            <person name="Goeker M."/>
        </authorList>
    </citation>
    <scope>NUCLEOTIDE SEQUENCE [LARGE SCALE GENOMIC DNA]</scope>
    <source>
        <strain evidence="10 11">DSM 9768</strain>
    </source>
</reference>
<evidence type="ECO:0000259" key="9">
    <source>
        <dbReference type="Pfam" id="PF13411"/>
    </source>
</evidence>
<evidence type="ECO:0000256" key="1">
    <source>
        <dbReference type="ARBA" id="ARBA00022490"/>
    </source>
</evidence>
<organism evidence="10 11">
    <name type="scientific">Evansella vedderi</name>
    <dbReference type="NCBI Taxonomy" id="38282"/>
    <lineage>
        <taxon>Bacteria</taxon>
        <taxon>Bacillati</taxon>
        <taxon>Bacillota</taxon>
        <taxon>Bacilli</taxon>
        <taxon>Bacillales</taxon>
        <taxon>Bacillaceae</taxon>
        <taxon>Evansella</taxon>
    </lineage>
</organism>
<dbReference type="HAMAP" id="MF_01170">
    <property type="entry name" value="RacA"/>
    <property type="match status" value="1"/>
</dbReference>
<dbReference type="RefSeq" id="WP_307326191.1">
    <property type="nucleotide sequence ID" value="NZ_JAUSUG010000009.1"/>
</dbReference>
<dbReference type="Pfam" id="PF13411">
    <property type="entry name" value="MerR_1"/>
    <property type="match status" value="1"/>
</dbReference>
<dbReference type="Gene3D" id="1.10.1660.10">
    <property type="match status" value="1"/>
</dbReference>
<evidence type="ECO:0000313" key="11">
    <source>
        <dbReference type="Proteomes" id="UP001230005"/>
    </source>
</evidence>
<keyword evidence="1 8" id="KW-0963">Cytoplasm</keyword>
<accession>A0ABT9ZWK5</accession>
<comment type="function">
    <text evidence="8">Required for the formation of axial filaments and for anchoring the origin regions at the cell poles in sporulating cells, thus ensuring proper chromosome segregation in the prespore. Binds in a dispersed manner throughout the chromosome but preferentially to sites clustered in the origin portion of the chromosome, causing condensation of the chromosome and its remodeling into an elongated, anchored structure.</text>
</comment>
<evidence type="ECO:0000256" key="3">
    <source>
        <dbReference type="ARBA" id="ARBA00022829"/>
    </source>
</evidence>
<evidence type="ECO:0000256" key="4">
    <source>
        <dbReference type="ARBA" id="ARBA00022969"/>
    </source>
</evidence>
<evidence type="ECO:0000256" key="7">
    <source>
        <dbReference type="ARBA" id="ARBA00023306"/>
    </source>
</evidence>
<proteinExistence type="inferred from homology"/>
<keyword evidence="3 8" id="KW-0159">Chromosome partition</keyword>
<keyword evidence="11" id="KW-1185">Reference proteome</keyword>
<dbReference type="InterPro" id="IPR023522">
    <property type="entry name" value="Chrosome_anchoring_RacA"/>
</dbReference>
<keyword evidence="6 8" id="KW-0238">DNA-binding</keyword>
<dbReference type="InterPro" id="IPR000551">
    <property type="entry name" value="MerR-type_HTH_dom"/>
</dbReference>
<name>A0ABT9ZWK5_9BACI</name>
<gene>
    <name evidence="8" type="primary">racA</name>
    <name evidence="10" type="ORF">J2S74_002631</name>
</gene>
<dbReference type="Proteomes" id="UP001230005">
    <property type="component" value="Unassembled WGS sequence"/>
</dbReference>
<feature type="coiled-coil region" evidence="8">
    <location>
        <begin position="124"/>
        <end position="151"/>
    </location>
</feature>
<dbReference type="SUPFAM" id="SSF46955">
    <property type="entry name" value="Putative DNA-binding domain"/>
    <property type="match status" value="1"/>
</dbReference>